<comment type="caution">
    <text evidence="1">The sequence shown here is derived from an EMBL/GenBank/DDBJ whole genome shotgun (WGS) entry which is preliminary data.</text>
</comment>
<dbReference type="PANTHER" id="PTHR37691:SF1">
    <property type="entry name" value="BLR3518 PROTEIN"/>
    <property type="match status" value="1"/>
</dbReference>
<protein>
    <submittedName>
        <fullName evidence="1">Uncharacterized protein</fullName>
    </submittedName>
</protein>
<reference evidence="1 2" key="1">
    <citation type="submission" date="2019-10" db="EMBL/GenBank/DDBJ databases">
        <title>The Genome Sequence of Clostridium tarantellae Isolated from Fish Brain.</title>
        <authorList>
            <person name="Bano L."/>
            <person name="Kiel M."/>
            <person name="Sales G."/>
            <person name="Doxey A.C."/>
            <person name="Mansfield M.J."/>
            <person name="Schiavone M."/>
            <person name="Rossetto O."/>
            <person name="Pirazzini M."/>
            <person name="Dobrindt U."/>
            <person name="Montecucco C."/>
        </authorList>
    </citation>
    <scope>NUCLEOTIDE SEQUENCE [LARGE SCALE GENOMIC DNA]</scope>
    <source>
        <strain evidence="1 2">DSM 3997</strain>
    </source>
</reference>
<accession>A0A6I1MQH2</accession>
<name>A0A6I1MQH2_9CLOT</name>
<evidence type="ECO:0000313" key="2">
    <source>
        <dbReference type="Proteomes" id="UP000430345"/>
    </source>
</evidence>
<dbReference type="Gene3D" id="3.40.1260.10">
    <property type="entry name" value="DsrEFH-like"/>
    <property type="match status" value="1"/>
</dbReference>
<dbReference type="InterPro" id="IPR003787">
    <property type="entry name" value="Sulphur_relay_DsrE/F-like"/>
</dbReference>
<dbReference type="Proteomes" id="UP000430345">
    <property type="component" value="Unassembled WGS sequence"/>
</dbReference>
<dbReference type="AlphaFoldDB" id="A0A6I1MQH2"/>
<dbReference type="RefSeq" id="WP_152892438.1">
    <property type="nucleotide sequence ID" value="NZ_WHJC01000566.1"/>
</dbReference>
<dbReference type="Pfam" id="PF02635">
    <property type="entry name" value="DsrE"/>
    <property type="match status" value="1"/>
</dbReference>
<organism evidence="1 2">
    <name type="scientific">Clostridium tarantellae</name>
    <dbReference type="NCBI Taxonomy" id="39493"/>
    <lineage>
        <taxon>Bacteria</taxon>
        <taxon>Bacillati</taxon>
        <taxon>Bacillota</taxon>
        <taxon>Clostridia</taxon>
        <taxon>Eubacteriales</taxon>
        <taxon>Clostridiaceae</taxon>
        <taxon>Clostridium</taxon>
    </lineage>
</organism>
<keyword evidence="2" id="KW-1185">Reference proteome</keyword>
<evidence type="ECO:0000313" key="1">
    <source>
        <dbReference type="EMBL" id="MPQ45294.1"/>
    </source>
</evidence>
<dbReference type="PANTHER" id="PTHR37691">
    <property type="entry name" value="BLR3518 PROTEIN"/>
    <property type="match status" value="1"/>
</dbReference>
<dbReference type="OrthoDB" id="6412948at2"/>
<proteinExistence type="predicted"/>
<dbReference type="InterPro" id="IPR027396">
    <property type="entry name" value="DsrEFH-like"/>
</dbReference>
<dbReference type="SUPFAM" id="SSF75169">
    <property type="entry name" value="DsrEFH-like"/>
    <property type="match status" value="1"/>
</dbReference>
<sequence length="108" mass="12313">MKVLLHINEQSKWNMLLDNAKHMLASDEKFILEVVANGEAVKTLQKQDEYSNSIFELSKKGIKFIACNNSINKFNINKNSLYEFVIVVPAGMVEIAKKQNCGYSYIKP</sequence>
<gene>
    <name evidence="1" type="ORF">GBZ86_16380</name>
</gene>
<dbReference type="EMBL" id="WHJC01000566">
    <property type="protein sequence ID" value="MPQ45294.1"/>
    <property type="molecule type" value="Genomic_DNA"/>
</dbReference>